<dbReference type="PANTHER" id="PTHR24023">
    <property type="entry name" value="COLLAGEN ALPHA"/>
    <property type="match status" value="1"/>
</dbReference>
<reference evidence="2" key="1">
    <citation type="submission" date="2020-07" db="EMBL/GenBank/DDBJ databases">
        <title>Genomic analysis of a strain of Sedimentibacter Hydroxybenzoicus DSM7310.</title>
        <authorList>
            <person name="Ma S."/>
        </authorList>
    </citation>
    <scope>NUCLEOTIDE SEQUENCE</scope>
    <source>
        <strain evidence="2">DSM 7310</strain>
    </source>
</reference>
<dbReference type="GO" id="GO:0030020">
    <property type="term" value="F:extracellular matrix structural constituent conferring tensile strength"/>
    <property type="evidence" value="ECO:0007669"/>
    <property type="project" value="TreeGrafter"/>
</dbReference>
<proteinExistence type="predicted"/>
<feature type="compositionally biased region" description="Low complexity" evidence="1">
    <location>
        <begin position="105"/>
        <end position="159"/>
    </location>
</feature>
<evidence type="ECO:0000313" key="3">
    <source>
        <dbReference type="Proteomes" id="UP000611629"/>
    </source>
</evidence>
<gene>
    <name evidence="2" type="ORF">HZF24_14030</name>
</gene>
<dbReference type="InterPro" id="IPR050149">
    <property type="entry name" value="Collagen_superfamily"/>
</dbReference>
<dbReference type="RefSeq" id="WP_179238967.1">
    <property type="nucleotide sequence ID" value="NZ_JACBNQ010000019.1"/>
</dbReference>
<feature type="region of interest" description="Disordered" evidence="1">
    <location>
        <begin position="58"/>
        <end position="246"/>
    </location>
</feature>
<feature type="compositionally biased region" description="Low complexity" evidence="1">
    <location>
        <begin position="86"/>
        <end position="99"/>
    </location>
</feature>
<dbReference type="InterPro" id="IPR008160">
    <property type="entry name" value="Collagen"/>
</dbReference>
<accession>A0A974GX67</accession>
<evidence type="ECO:0000313" key="2">
    <source>
        <dbReference type="EMBL" id="NYB75262.1"/>
    </source>
</evidence>
<organism evidence="2 3">
    <name type="scientific">Sedimentibacter hydroxybenzoicus DSM 7310</name>
    <dbReference type="NCBI Taxonomy" id="1123245"/>
    <lineage>
        <taxon>Bacteria</taxon>
        <taxon>Bacillati</taxon>
        <taxon>Bacillota</taxon>
        <taxon>Tissierellia</taxon>
        <taxon>Sedimentibacter</taxon>
    </lineage>
</organism>
<protein>
    <recommendedName>
        <fullName evidence="4">Collagen triple helix repeat-containing protein</fullName>
    </recommendedName>
</protein>
<comment type="caution">
    <text evidence="2">The sequence shown here is derived from an EMBL/GenBank/DDBJ whole genome shotgun (WGS) entry which is preliminary data.</text>
</comment>
<feature type="compositionally biased region" description="Low complexity" evidence="1">
    <location>
        <begin position="216"/>
        <end position="237"/>
    </location>
</feature>
<dbReference type="Proteomes" id="UP000611629">
    <property type="component" value="Unassembled WGS sequence"/>
</dbReference>
<dbReference type="AlphaFoldDB" id="A0A974GX67"/>
<dbReference type="Pfam" id="PF01391">
    <property type="entry name" value="Collagen"/>
    <property type="match status" value="2"/>
</dbReference>
<dbReference type="EMBL" id="JACBNQ010000019">
    <property type="protein sequence ID" value="NYB75262.1"/>
    <property type="molecule type" value="Genomic_DNA"/>
</dbReference>
<sequence>MDNNSEENKYNSYMIPKNFYNEQQYQYSDIYRRPCPQNPCPKCLHQPCFCVCPPGPTGPQGPTGSPGPAGETGSQGPAGPAGSVGQTGPAGPQGLTGPQGPAGPAGPIGQTGPAGPQGPAGQTGQTGPVGPQGPAGQAGQTGPVGPQGPAGQTGQTGPVGPQGPTGPIGPAGPQGPTGLPGPAGETGPEGPQGPQGLQGPVGETGPQGPIGPIGPEGPQGEVGATGATGAQGPEGPQGEPGPPRQLAGMQVQLTGSIDGTVADGANVIFDTVLSDSSTDISYDSVTGEFTLAALGNYYLSWWISSGGAGPEPMVAFNIEVQGGPVIPAQSPLPVTNLQLNGSALIIASTIPTVFSLVNRSNFEVFYGNSPVQANLTIIQLTV</sequence>
<evidence type="ECO:0008006" key="4">
    <source>
        <dbReference type="Google" id="ProtNLM"/>
    </source>
</evidence>
<dbReference type="GO" id="GO:0031012">
    <property type="term" value="C:extracellular matrix"/>
    <property type="evidence" value="ECO:0007669"/>
    <property type="project" value="TreeGrafter"/>
</dbReference>
<feature type="compositionally biased region" description="Low complexity" evidence="1">
    <location>
        <begin position="174"/>
        <end position="207"/>
    </location>
</feature>
<dbReference type="PANTHER" id="PTHR24023:SF1095">
    <property type="entry name" value="EGF-LIKE DOMAIN-CONTAINING PROTEIN"/>
    <property type="match status" value="1"/>
</dbReference>
<dbReference type="GO" id="GO:0005615">
    <property type="term" value="C:extracellular space"/>
    <property type="evidence" value="ECO:0007669"/>
    <property type="project" value="TreeGrafter"/>
</dbReference>
<dbReference type="InterPro" id="IPR008983">
    <property type="entry name" value="Tumour_necrosis_fac-like_dom"/>
</dbReference>
<feature type="compositionally biased region" description="Low complexity" evidence="1">
    <location>
        <begin position="60"/>
        <end position="69"/>
    </location>
</feature>
<name>A0A974GX67_SEDHY</name>
<evidence type="ECO:0000256" key="1">
    <source>
        <dbReference type="SAM" id="MobiDB-lite"/>
    </source>
</evidence>
<dbReference type="GO" id="GO:0030198">
    <property type="term" value="P:extracellular matrix organization"/>
    <property type="evidence" value="ECO:0007669"/>
    <property type="project" value="TreeGrafter"/>
</dbReference>
<keyword evidence="3" id="KW-1185">Reference proteome</keyword>
<dbReference type="Gene3D" id="2.60.120.40">
    <property type="match status" value="1"/>
</dbReference>